<keyword evidence="6 9" id="KW-1133">Transmembrane helix</keyword>
<evidence type="ECO:0000256" key="2">
    <source>
        <dbReference type="ARBA" id="ARBA00010867"/>
    </source>
</evidence>
<keyword evidence="8 9" id="KW-0472">Membrane</keyword>
<evidence type="ECO:0000256" key="10">
    <source>
        <dbReference type="SAM" id="MobiDB-lite"/>
    </source>
</evidence>
<accession>A0A4Q9N349</accession>
<dbReference type="PANTHER" id="PTHR13032">
    <property type="entry name" value="MITOCHONDRIAL IMPORT INNER MEMBRANE TRANSLOCASE SUBUNIT TIM21"/>
    <property type="match status" value="1"/>
</dbReference>
<dbReference type="GO" id="GO:0005744">
    <property type="term" value="C:TIM23 mitochondrial import inner membrane translocase complex"/>
    <property type="evidence" value="ECO:0007669"/>
    <property type="project" value="UniProtKB-UniRule"/>
</dbReference>
<reference evidence="11" key="1">
    <citation type="submission" date="2019-01" db="EMBL/GenBank/DDBJ databases">
        <title>Draft genome sequences of three monokaryotic isolates of the white-rot basidiomycete fungus Dichomitus squalens.</title>
        <authorList>
            <consortium name="DOE Joint Genome Institute"/>
            <person name="Lopez S.C."/>
            <person name="Andreopoulos B."/>
            <person name="Pangilinan J."/>
            <person name="Lipzen A."/>
            <person name="Riley R."/>
            <person name="Ahrendt S."/>
            <person name="Ng V."/>
            <person name="Barry K."/>
            <person name="Daum C."/>
            <person name="Grigoriev I.V."/>
            <person name="Hilden K.S."/>
            <person name="Makela M.R."/>
            <person name="de Vries R.P."/>
        </authorList>
    </citation>
    <scope>NUCLEOTIDE SEQUENCE [LARGE SCALE GENOMIC DNA]</scope>
    <source>
        <strain evidence="11">OM18370.1</strain>
    </source>
</reference>
<evidence type="ECO:0000256" key="4">
    <source>
        <dbReference type="ARBA" id="ARBA00022692"/>
    </source>
</evidence>
<dbReference type="InterPro" id="IPR038552">
    <property type="entry name" value="Tim21_IMS_sf"/>
</dbReference>
<name>A0A4Q9N349_9APHY</name>
<evidence type="ECO:0000256" key="8">
    <source>
        <dbReference type="ARBA" id="ARBA00023136"/>
    </source>
</evidence>
<proteinExistence type="inferred from homology"/>
<keyword evidence="9" id="KW-0653">Protein transport</keyword>
<dbReference type="PANTHER" id="PTHR13032:SF6">
    <property type="entry name" value="MITOCHONDRIAL IMPORT INNER MEMBRANE TRANSLOCASE SUBUNIT TIM21"/>
    <property type="match status" value="1"/>
</dbReference>
<dbReference type="OrthoDB" id="436405at2759"/>
<keyword evidence="7 9" id="KW-0496">Mitochondrion</keyword>
<evidence type="ECO:0000313" key="11">
    <source>
        <dbReference type="EMBL" id="TBU34974.1"/>
    </source>
</evidence>
<dbReference type="Pfam" id="PF08294">
    <property type="entry name" value="TIM21"/>
    <property type="match status" value="1"/>
</dbReference>
<keyword evidence="9" id="KW-0811">Translocation</keyword>
<keyword evidence="9" id="KW-0999">Mitochondrion inner membrane</keyword>
<dbReference type="Proteomes" id="UP000292957">
    <property type="component" value="Unassembled WGS sequence"/>
</dbReference>
<evidence type="ECO:0000256" key="6">
    <source>
        <dbReference type="ARBA" id="ARBA00022989"/>
    </source>
</evidence>
<keyword evidence="5" id="KW-0809">Transit peptide</keyword>
<dbReference type="GO" id="GO:0030150">
    <property type="term" value="P:protein import into mitochondrial matrix"/>
    <property type="evidence" value="ECO:0007669"/>
    <property type="project" value="UniProtKB-UniRule"/>
</dbReference>
<feature type="region of interest" description="Disordered" evidence="10">
    <location>
        <begin position="75"/>
        <end position="102"/>
    </location>
</feature>
<dbReference type="AlphaFoldDB" id="A0A4Q9N349"/>
<gene>
    <name evidence="11" type="ORF">BD311DRAFT_708955</name>
</gene>
<comment type="function">
    <text evidence="9">Essential component of the TIM23 complex, a complex that mediates the translocation of transit peptide-containing proteins across the mitochondrial inner membrane.</text>
</comment>
<protein>
    <recommendedName>
        <fullName evidence="3 9">Mitochondrial import inner membrane translocase subunit Tim21</fullName>
    </recommendedName>
</protein>
<evidence type="ECO:0000256" key="1">
    <source>
        <dbReference type="ARBA" id="ARBA00004304"/>
    </source>
</evidence>
<dbReference type="Gene3D" id="3.10.450.320">
    <property type="entry name" value="Mitochondrial import inner membrane translocase subunit Tim21"/>
    <property type="match status" value="1"/>
</dbReference>
<evidence type="ECO:0000256" key="7">
    <source>
        <dbReference type="ARBA" id="ARBA00023128"/>
    </source>
</evidence>
<organism evidence="11">
    <name type="scientific">Dichomitus squalens</name>
    <dbReference type="NCBI Taxonomy" id="114155"/>
    <lineage>
        <taxon>Eukaryota</taxon>
        <taxon>Fungi</taxon>
        <taxon>Dikarya</taxon>
        <taxon>Basidiomycota</taxon>
        <taxon>Agaricomycotina</taxon>
        <taxon>Agaricomycetes</taxon>
        <taxon>Polyporales</taxon>
        <taxon>Polyporaceae</taxon>
        <taxon>Dichomitus</taxon>
    </lineage>
</organism>
<comment type="subunit">
    <text evidence="9">Component of the TIM23 complex.</text>
</comment>
<evidence type="ECO:0000256" key="9">
    <source>
        <dbReference type="RuleBase" id="RU367142"/>
    </source>
</evidence>
<comment type="similarity">
    <text evidence="2 9">Belongs to the TIM21 family.</text>
</comment>
<evidence type="ECO:0000256" key="5">
    <source>
        <dbReference type="ARBA" id="ARBA00022946"/>
    </source>
</evidence>
<evidence type="ECO:0000256" key="3">
    <source>
        <dbReference type="ARBA" id="ARBA00020726"/>
    </source>
</evidence>
<feature type="transmembrane region" description="Helical" evidence="9">
    <location>
        <begin position="123"/>
        <end position="141"/>
    </location>
</feature>
<dbReference type="InterPro" id="IPR013261">
    <property type="entry name" value="Tim21"/>
</dbReference>
<comment type="subcellular location">
    <subcellularLocation>
        <location evidence="9">Mitochondrion inner membrane</location>
        <topology evidence="9">Single-pass membrane protein</topology>
    </subcellularLocation>
    <subcellularLocation>
        <location evidence="1">Mitochondrion membrane</location>
        <topology evidence="1">Single-pass membrane protein</topology>
    </subcellularLocation>
</comment>
<sequence>MNISRTRSILTHARRLCKSTSFPSASANAPLRIVVLSRWTQAYATHANVNTATNSAGGSKPSAASLLSSALDQKQRAARREDSAGPFTLGITPPRPDEVKPEKKWSELSAAGKVVRTTARTTNLVVILAGAGLTIVLMYALTSELFSRNSPTVLYNKSCELIKASPQVHQYLHEPLVFHNHPPTVSRPRHRNHYVSSQIFVDSTGREHMLLNFYVQGRPPGSASYAGEEQDGFFARISHKAQLAAMKLGEMSLEDVKEEAVRRGTRLAELTKGMFRFLTGEEDARPAAPPIPVQEKTVEEEQKGWLSSVTGIFSGIKGTTKSGRSSGEAYNGPAFTEGEVHADLVMNDQGYYEFRYLLIDMPNSNTRNPSRVFVHRSDGVRETEPIVRWHR</sequence>
<keyword evidence="4 9" id="KW-0812">Transmembrane</keyword>
<keyword evidence="9" id="KW-0813">Transport</keyword>
<dbReference type="EMBL" id="ML143387">
    <property type="protein sequence ID" value="TBU34974.1"/>
    <property type="molecule type" value="Genomic_DNA"/>
</dbReference>